<dbReference type="EMBL" id="JALNTZ010000010">
    <property type="protein sequence ID" value="KAJ3640570.1"/>
    <property type="molecule type" value="Genomic_DNA"/>
</dbReference>
<organism evidence="1 2">
    <name type="scientific">Zophobas morio</name>
    <dbReference type="NCBI Taxonomy" id="2755281"/>
    <lineage>
        <taxon>Eukaryota</taxon>
        <taxon>Metazoa</taxon>
        <taxon>Ecdysozoa</taxon>
        <taxon>Arthropoda</taxon>
        <taxon>Hexapoda</taxon>
        <taxon>Insecta</taxon>
        <taxon>Pterygota</taxon>
        <taxon>Neoptera</taxon>
        <taxon>Endopterygota</taxon>
        <taxon>Coleoptera</taxon>
        <taxon>Polyphaga</taxon>
        <taxon>Cucujiformia</taxon>
        <taxon>Tenebrionidae</taxon>
        <taxon>Zophobas</taxon>
    </lineage>
</organism>
<evidence type="ECO:0000313" key="1">
    <source>
        <dbReference type="EMBL" id="KAJ3640570.1"/>
    </source>
</evidence>
<comment type="caution">
    <text evidence="1">The sequence shown here is derived from an EMBL/GenBank/DDBJ whole genome shotgun (WGS) entry which is preliminary data.</text>
</comment>
<sequence length="95" mass="11115">MSRLELLGAGCACKKRPFRAVYEPADRDRLQKSPLCAEEDIVGVITIREDCHLQALECNRCRYMNARRRLRTQAAHSGRFVKPRWTKIKQSHFQK</sequence>
<gene>
    <name evidence="1" type="ORF">Zmor_003863</name>
</gene>
<accession>A0AA38HN48</accession>
<keyword evidence="2" id="KW-1185">Reference proteome</keyword>
<dbReference type="Proteomes" id="UP001168821">
    <property type="component" value="Unassembled WGS sequence"/>
</dbReference>
<protein>
    <submittedName>
        <fullName evidence="1">Uncharacterized protein</fullName>
    </submittedName>
</protein>
<reference evidence="1" key="1">
    <citation type="journal article" date="2023" name="G3 (Bethesda)">
        <title>Whole genome assemblies of Zophobas morio and Tenebrio molitor.</title>
        <authorList>
            <person name="Kaur S."/>
            <person name="Stinson S.A."/>
            <person name="diCenzo G.C."/>
        </authorList>
    </citation>
    <scope>NUCLEOTIDE SEQUENCE</scope>
    <source>
        <strain evidence="1">QUZm001</strain>
    </source>
</reference>
<name>A0AA38HN48_9CUCU</name>
<evidence type="ECO:0000313" key="2">
    <source>
        <dbReference type="Proteomes" id="UP001168821"/>
    </source>
</evidence>
<dbReference type="AlphaFoldDB" id="A0AA38HN48"/>
<proteinExistence type="predicted"/>